<name>A0A6G0WUA4_9STRA</name>
<organism evidence="2 3">
    <name type="scientific">Aphanomyces euteiches</name>
    <dbReference type="NCBI Taxonomy" id="100861"/>
    <lineage>
        <taxon>Eukaryota</taxon>
        <taxon>Sar</taxon>
        <taxon>Stramenopiles</taxon>
        <taxon>Oomycota</taxon>
        <taxon>Saprolegniomycetes</taxon>
        <taxon>Saprolegniales</taxon>
        <taxon>Verrucalvaceae</taxon>
        <taxon>Aphanomyces</taxon>
    </lineage>
</organism>
<dbReference type="InterPro" id="IPR001005">
    <property type="entry name" value="SANT/Myb"/>
</dbReference>
<gene>
    <name evidence="2" type="ORF">Ae201684_011587</name>
</gene>
<dbReference type="Gene3D" id="1.10.10.60">
    <property type="entry name" value="Homeodomain-like"/>
    <property type="match status" value="1"/>
</dbReference>
<accession>A0A6G0WUA4</accession>
<sequence>MAQGKKWSEDDDKALVAAWIRASENNIRGADQKTIEFWDAVYAHFQAQNRPARSRKAIRNRWSTIRHDVSKFVGVFSQAERNARSGSSPDDVVATAIAVYKERHGSDFELMHCWQALRACPKFSTPKRKEPDDEKIEKVRIGQKKAKQIEVEKVQRTRELKRLDRIASALEKRNKIMQLQILVLL</sequence>
<evidence type="ECO:0000313" key="3">
    <source>
        <dbReference type="Proteomes" id="UP000481153"/>
    </source>
</evidence>
<comment type="caution">
    <text evidence="2">The sequence shown here is derived from an EMBL/GenBank/DDBJ whole genome shotgun (WGS) entry which is preliminary data.</text>
</comment>
<dbReference type="AlphaFoldDB" id="A0A6G0WUA4"/>
<keyword evidence="3" id="KW-1185">Reference proteome</keyword>
<dbReference type="Proteomes" id="UP000481153">
    <property type="component" value="Unassembled WGS sequence"/>
</dbReference>
<proteinExistence type="predicted"/>
<evidence type="ECO:0000313" key="2">
    <source>
        <dbReference type="EMBL" id="KAF0731038.1"/>
    </source>
</evidence>
<dbReference type="VEuPathDB" id="FungiDB:AeMF1_002037"/>
<reference evidence="2 3" key="1">
    <citation type="submission" date="2019-07" db="EMBL/GenBank/DDBJ databases">
        <title>Genomics analysis of Aphanomyces spp. identifies a new class of oomycete effector associated with host adaptation.</title>
        <authorList>
            <person name="Gaulin E."/>
        </authorList>
    </citation>
    <scope>NUCLEOTIDE SEQUENCE [LARGE SCALE GENOMIC DNA]</scope>
    <source>
        <strain evidence="2 3">ATCC 201684</strain>
    </source>
</reference>
<dbReference type="PANTHER" id="PTHR45023:SF4">
    <property type="entry name" value="GLYCINE-RICH PROTEIN-RELATED"/>
    <property type="match status" value="1"/>
</dbReference>
<protein>
    <recommendedName>
        <fullName evidence="1">Myb-like domain-containing protein</fullName>
    </recommendedName>
</protein>
<feature type="domain" description="Myb-like" evidence="1">
    <location>
        <begin position="1"/>
        <end position="66"/>
    </location>
</feature>
<dbReference type="EMBL" id="VJMJ01000147">
    <property type="protein sequence ID" value="KAF0731038.1"/>
    <property type="molecule type" value="Genomic_DNA"/>
</dbReference>
<evidence type="ECO:0000259" key="1">
    <source>
        <dbReference type="PROSITE" id="PS50090"/>
    </source>
</evidence>
<dbReference type="PANTHER" id="PTHR45023">
    <property type="match status" value="1"/>
</dbReference>
<dbReference type="PROSITE" id="PS50090">
    <property type="entry name" value="MYB_LIKE"/>
    <property type="match status" value="1"/>
</dbReference>